<dbReference type="GO" id="GO:0031514">
    <property type="term" value="C:motile cilium"/>
    <property type="evidence" value="ECO:0007669"/>
    <property type="project" value="TreeGrafter"/>
</dbReference>
<dbReference type="Gene3D" id="1.25.40.10">
    <property type="entry name" value="Tetratricopeptide repeat domain"/>
    <property type="match status" value="1"/>
</dbReference>
<name>A0A0H5QWA3_9EUKA</name>
<dbReference type="InterPro" id="IPR019734">
    <property type="entry name" value="TPR_rpt"/>
</dbReference>
<dbReference type="PANTHER" id="PTHR44314:SF1">
    <property type="entry name" value="CILIA- AND FLAGELLA-ASSOCIATED PROTEIN 70"/>
    <property type="match status" value="1"/>
</dbReference>
<reference evidence="3" key="1">
    <citation type="submission" date="2015-04" db="EMBL/GenBank/DDBJ databases">
        <title>The genome sequence of the plant pathogenic Rhizarian Plasmodiophora brassicae reveals insights in its biotrophic life cycle and the origin of chitin synthesis.</title>
        <authorList>
            <person name="Schwelm A."/>
            <person name="Fogelqvist J."/>
            <person name="Knaust A."/>
            <person name="Julke S."/>
            <person name="Lilja T."/>
            <person name="Dhandapani V."/>
            <person name="Bonilla-Rosso G."/>
            <person name="Karlsson M."/>
            <person name="Shevchenko A."/>
            <person name="Choi S.R."/>
            <person name="Kim H.G."/>
            <person name="Park J.Y."/>
            <person name="Lim Y.P."/>
            <person name="Ludwig-Muller J."/>
            <person name="Dixelius C."/>
        </authorList>
    </citation>
    <scope>NUCLEOTIDE SEQUENCE</scope>
    <source>
        <tissue evidence="3">Potato root galls</tissue>
    </source>
</reference>
<evidence type="ECO:0000256" key="2">
    <source>
        <dbReference type="ARBA" id="ARBA00022803"/>
    </source>
</evidence>
<keyword evidence="1" id="KW-0677">Repeat</keyword>
<dbReference type="SUPFAM" id="SSF48452">
    <property type="entry name" value="TPR-like"/>
    <property type="match status" value="1"/>
</dbReference>
<organism evidence="3">
    <name type="scientific">Spongospora subterranea</name>
    <dbReference type="NCBI Taxonomy" id="70186"/>
    <lineage>
        <taxon>Eukaryota</taxon>
        <taxon>Sar</taxon>
        <taxon>Rhizaria</taxon>
        <taxon>Endomyxa</taxon>
        <taxon>Phytomyxea</taxon>
        <taxon>Plasmodiophorida</taxon>
        <taxon>Plasmodiophoridae</taxon>
        <taxon>Spongospora</taxon>
    </lineage>
</organism>
<dbReference type="SMART" id="SM00028">
    <property type="entry name" value="TPR"/>
    <property type="match status" value="3"/>
</dbReference>
<dbReference type="EMBL" id="HACM01005589">
    <property type="protein sequence ID" value="CRZ06031.1"/>
    <property type="molecule type" value="Transcribed_RNA"/>
</dbReference>
<evidence type="ECO:0000313" key="3">
    <source>
        <dbReference type="EMBL" id="CRZ06032.1"/>
    </source>
</evidence>
<keyword evidence="2" id="KW-0802">TPR repeat</keyword>
<dbReference type="EMBL" id="HACM01005590">
    <property type="protein sequence ID" value="CRZ06032.1"/>
    <property type="molecule type" value="Transcribed_RNA"/>
</dbReference>
<dbReference type="GO" id="GO:0060271">
    <property type="term" value="P:cilium assembly"/>
    <property type="evidence" value="ECO:0007669"/>
    <property type="project" value="TreeGrafter"/>
</dbReference>
<evidence type="ECO:0000256" key="1">
    <source>
        <dbReference type="ARBA" id="ARBA00022737"/>
    </source>
</evidence>
<dbReference type="AlphaFoldDB" id="A0A0H5QWA3"/>
<protein>
    <submittedName>
        <fullName evidence="3">Uncharacterized protein</fullName>
    </submittedName>
</protein>
<dbReference type="GO" id="GO:0070062">
    <property type="term" value="C:extracellular exosome"/>
    <property type="evidence" value="ECO:0007669"/>
    <property type="project" value="TreeGrafter"/>
</dbReference>
<dbReference type="InterPro" id="IPR052628">
    <property type="entry name" value="CFAP70"/>
</dbReference>
<accession>A0A0H5QWA3</accession>
<dbReference type="GO" id="GO:0003341">
    <property type="term" value="P:cilium movement"/>
    <property type="evidence" value="ECO:0007669"/>
    <property type="project" value="TreeGrafter"/>
</dbReference>
<proteinExistence type="predicted"/>
<dbReference type="PANTHER" id="PTHR44314">
    <property type="entry name" value="CILIA- AND FLAGELLA-ASSOCIATED PROTEIN 70"/>
    <property type="match status" value="1"/>
</dbReference>
<dbReference type="InterPro" id="IPR011990">
    <property type="entry name" value="TPR-like_helical_dom_sf"/>
</dbReference>
<sequence length="858" mass="96570">MVQLTVYIKSVRGLASLKPVGAVQETVVKPKKDAKAPTEPVAQPHFYIEVAFPISETPFRSTPQPVNDDSAAVGFSCQYNLVESDTLYNHILTSPIICRLWSINEPQISPDVAGKEIGTAKISVSPFLEGDDQIEGLWSVGGPDLSVNVSLSRHLFTEFEIEQNGRGSISITSLTNVPQCWVSSDRSPDGEEEPNITRFRIGCSCKWPYPELEIKKYVEVQAGQTTAEFGITQEIFFSGVTLQRFFQHITRQDHRYLDIQFFGEKSGNDDVESSAWTRNPATKIARIDLLDINRSAVFVLQGDDMMSDSEASINVQIMIHKPPEISYRSIEEIVPGTSRSQNKVSRPSAEEKFIHCINEMLETISTRVETFAVDVHDSTLMTKAIDGAVQFKFTELLKKPTLGIISSILPKEKLISGELSICDLSAIYRTVSDISSRALSDSLRKNCLIDMKIAPEPVCVMSDRLYRLSREALLLGDDLSSVRYMGQRAELYDVNTNECFSKKMEFISALLNFGSISEAIDELYVIVANNQNEIDPRRLLSMALLEVEPSHPDAASLQRIDAQLNPNSHLALSLRCVGQFMAGNALLAQRNYRRGLLMNIDLLGIAADYAIENSLPQVCQNIFRCNESFGYQNNSGSDWLRRQAHCSMMLKQFELCIERCRFALKYYPGDHRVLKLLAKSYHRIGMYGDAASAFEEQLSYRGTIDPIIYSTLGKYYLSVQRYDAAIEALTKSLVHEKLSVCWKWLGEAFLAVNKSESALDALVQANLLEKYDEETWSLLVIVCLKLGRIWEARHGLNVLSKLKEVKRQDIIEMLRTQVKGAGLFEILPKRLISTYWGQDQNELKANIDIFFKDSVNNV</sequence>